<dbReference type="RefSeq" id="WP_041974708.1">
    <property type="nucleotide sequence ID" value="NZ_CBXV010000003.1"/>
</dbReference>
<dbReference type="Gene3D" id="3.40.50.300">
    <property type="entry name" value="P-loop containing nucleotide triphosphate hydrolases"/>
    <property type="match status" value="2"/>
</dbReference>
<evidence type="ECO:0000256" key="8">
    <source>
        <dbReference type="ARBA" id="ARBA00033408"/>
    </source>
</evidence>
<dbReference type="InterPro" id="IPR003395">
    <property type="entry name" value="RecF/RecN/SMC_N"/>
</dbReference>
<reference evidence="12 13" key="2">
    <citation type="submission" date="2015-01" db="EMBL/GenBank/DDBJ databases">
        <title>Complete genome sequence of Pyrinomonas methylaliphatogenes type strain K22T.</title>
        <authorList>
            <person name="Lee K.C.Y."/>
            <person name="Power J.F."/>
            <person name="Dunfield P.F."/>
            <person name="Morgan X.C."/>
            <person name="Huttenhower C."/>
            <person name="Stott M.B."/>
        </authorList>
    </citation>
    <scope>NUCLEOTIDE SEQUENCE [LARGE SCALE GENOMIC DNA]</scope>
    <source>
        <strain evidence="12 13">K22</strain>
    </source>
</reference>
<proteinExistence type="inferred from homology"/>
<evidence type="ECO:0000256" key="1">
    <source>
        <dbReference type="ARBA" id="ARBA00003618"/>
    </source>
</evidence>
<keyword evidence="6" id="KW-0067">ATP-binding</keyword>
<dbReference type="STRING" id="454194.PYK22_00805"/>
<keyword evidence="4" id="KW-0547">Nucleotide-binding</keyword>
<evidence type="ECO:0000313" key="12">
    <source>
        <dbReference type="EMBL" id="CDM64810.1"/>
    </source>
</evidence>
<keyword evidence="7 9" id="KW-0234">DNA repair</keyword>
<dbReference type="AlphaFoldDB" id="A0A0B6WXC0"/>
<dbReference type="OrthoDB" id="9806954at2"/>
<sequence length="558" mass="61575">MLKSLHIADFAIIRDLELKLGDGLNLLTGETGAGKSIIVDALGLLLGGRAETGVVRAGARLAVVEGVFAVSESEAIARALAEEQIEWDDELLIRREIQAGGRSRVLINGQSASLALVRRLQPLLAEIYGQGEQQTLQSLRTHTELLDAFADSDDLRRAIASLYTRRREIRQALDDLERDRREREREREFIEFQLAEIERVAPRAGEERELEAERALLVAAEELQTLGAETYLELYEGDRSALALLGAARRRLERVRHLDARLAAVLGDLEQASALIAEAAETIRDRLAALDFSPERLAALEERLASLERLKRRHGVSLDELAEVAAQLRQRRASLIETDRRREDLQRELEAVEARYAEAAAQLSATRRGAAPRLAQRVARELGALAMEHARFQVELRTAEPGAEGYYSAFGADRAEFLLAANPGEPARALGEVASGGELSRLMLALLTVCCAAGSGTLVFDEIDAGIGGRVAEAVGQRLRELATRQQILCVTHQAAIARFADHHFVVAKRVRGGRTEVAVRRLGWEERIGELARLIGAEDIAEAHATARWMLEEARRR</sequence>
<organism evidence="12 13">
    <name type="scientific">Pyrinomonas methylaliphatogenes</name>
    <dbReference type="NCBI Taxonomy" id="454194"/>
    <lineage>
        <taxon>Bacteria</taxon>
        <taxon>Pseudomonadati</taxon>
        <taxon>Acidobacteriota</taxon>
        <taxon>Blastocatellia</taxon>
        <taxon>Blastocatellales</taxon>
        <taxon>Pyrinomonadaceae</taxon>
        <taxon>Pyrinomonas</taxon>
    </lineage>
</organism>
<dbReference type="PANTHER" id="PTHR11059">
    <property type="entry name" value="DNA REPAIR PROTEIN RECN"/>
    <property type="match status" value="1"/>
</dbReference>
<protein>
    <recommendedName>
        <fullName evidence="3 9">DNA repair protein RecN</fullName>
    </recommendedName>
    <alternativeName>
        <fullName evidence="8 9">Recombination protein N</fullName>
    </alternativeName>
</protein>
<feature type="coiled-coil region" evidence="10">
    <location>
        <begin position="318"/>
        <end position="362"/>
    </location>
</feature>
<gene>
    <name evidence="12" type="ORF">PYK22_00805</name>
</gene>
<feature type="domain" description="RecF/RecN/SMC N-terminal" evidence="11">
    <location>
        <begin position="1"/>
        <end position="509"/>
    </location>
</feature>
<evidence type="ECO:0000256" key="4">
    <source>
        <dbReference type="ARBA" id="ARBA00022741"/>
    </source>
</evidence>
<keyword evidence="10" id="KW-0175">Coiled coil</keyword>
<dbReference type="GO" id="GO:0009432">
    <property type="term" value="P:SOS response"/>
    <property type="evidence" value="ECO:0007669"/>
    <property type="project" value="TreeGrafter"/>
</dbReference>
<dbReference type="GO" id="GO:0006310">
    <property type="term" value="P:DNA recombination"/>
    <property type="evidence" value="ECO:0007669"/>
    <property type="project" value="InterPro"/>
</dbReference>
<dbReference type="FunFam" id="3.40.50.300:FF:000319">
    <property type="entry name" value="DNA repair protein RecN"/>
    <property type="match status" value="1"/>
</dbReference>
<dbReference type="PANTHER" id="PTHR11059:SF0">
    <property type="entry name" value="DNA REPAIR PROTEIN RECN"/>
    <property type="match status" value="1"/>
</dbReference>
<dbReference type="NCBIfam" id="TIGR00634">
    <property type="entry name" value="recN"/>
    <property type="match status" value="1"/>
</dbReference>
<dbReference type="CDD" id="cd03241">
    <property type="entry name" value="ABC_RecN"/>
    <property type="match status" value="2"/>
</dbReference>
<evidence type="ECO:0000256" key="10">
    <source>
        <dbReference type="SAM" id="Coils"/>
    </source>
</evidence>
<dbReference type="EMBL" id="CBXV010000003">
    <property type="protein sequence ID" value="CDM64810.1"/>
    <property type="molecule type" value="Genomic_DNA"/>
</dbReference>
<evidence type="ECO:0000256" key="3">
    <source>
        <dbReference type="ARBA" id="ARBA00021315"/>
    </source>
</evidence>
<dbReference type="Proteomes" id="UP000031518">
    <property type="component" value="Unassembled WGS sequence"/>
</dbReference>
<accession>A0A0B6WXC0</accession>
<dbReference type="GO" id="GO:0043590">
    <property type="term" value="C:bacterial nucleoid"/>
    <property type="evidence" value="ECO:0007669"/>
    <property type="project" value="TreeGrafter"/>
</dbReference>
<dbReference type="InterPro" id="IPR004604">
    <property type="entry name" value="DNA_recomb/repair_RecN"/>
</dbReference>
<keyword evidence="13" id="KW-1185">Reference proteome</keyword>
<evidence type="ECO:0000256" key="5">
    <source>
        <dbReference type="ARBA" id="ARBA00022763"/>
    </source>
</evidence>
<evidence type="ECO:0000256" key="6">
    <source>
        <dbReference type="ARBA" id="ARBA00022840"/>
    </source>
</evidence>
<dbReference type="Pfam" id="PF02463">
    <property type="entry name" value="SMC_N"/>
    <property type="match status" value="1"/>
</dbReference>
<feature type="coiled-coil region" evidence="10">
    <location>
        <begin position="159"/>
        <end position="223"/>
    </location>
</feature>
<comment type="function">
    <text evidence="1 9">May be involved in recombinational repair of damaged DNA.</text>
</comment>
<dbReference type="InterPro" id="IPR027417">
    <property type="entry name" value="P-loop_NTPase"/>
</dbReference>
<comment type="similarity">
    <text evidence="2 9">Belongs to the RecN family.</text>
</comment>
<evidence type="ECO:0000313" key="13">
    <source>
        <dbReference type="Proteomes" id="UP000031518"/>
    </source>
</evidence>
<dbReference type="PIRSF" id="PIRSF003128">
    <property type="entry name" value="RecN"/>
    <property type="match status" value="1"/>
</dbReference>
<reference evidence="12 13" key="1">
    <citation type="submission" date="2013-12" db="EMBL/GenBank/DDBJ databases">
        <authorList>
            <person name="Stott M."/>
        </authorList>
    </citation>
    <scope>NUCLEOTIDE SEQUENCE [LARGE SCALE GENOMIC DNA]</scope>
    <source>
        <strain evidence="12 13">K22</strain>
    </source>
</reference>
<keyword evidence="5 9" id="KW-0227">DNA damage</keyword>
<dbReference type="GO" id="GO:0006281">
    <property type="term" value="P:DNA repair"/>
    <property type="evidence" value="ECO:0007669"/>
    <property type="project" value="UniProtKB-KW"/>
</dbReference>
<dbReference type="SUPFAM" id="SSF52540">
    <property type="entry name" value="P-loop containing nucleoside triphosphate hydrolases"/>
    <property type="match status" value="1"/>
</dbReference>
<dbReference type="GO" id="GO:0005524">
    <property type="term" value="F:ATP binding"/>
    <property type="evidence" value="ECO:0007669"/>
    <property type="project" value="UniProtKB-KW"/>
</dbReference>
<evidence type="ECO:0000256" key="9">
    <source>
        <dbReference type="PIRNR" id="PIRNR003128"/>
    </source>
</evidence>
<evidence type="ECO:0000259" key="11">
    <source>
        <dbReference type="Pfam" id="PF02463"/>
    </source>
</evidence>
<evidence type="ECO:0000256" key="7">
    <source>
        <dbReference type="ARBA" id="ARBA00023204"/>
    </source>
</evidence>
<evidence type="ECO:0000256" key="2">
    <source>
        <dbReference type="ARBA" id="ARBA00009441"/>
    </source>
</evidence>
<name>A0A0B6WXC0_9BACT</name>